<gene>
    <name evidence="1" type="ORF">H4219_006396</name>
</gene>
<dbReference type="Proteomes" id="UP001150538">
    <property type="component" value="Unassembled WGS sequence"/>
</dbReference>
<comment type="caution">
    <text evidence="1">The sequence shown here is derived from an EMBL/GenBank/DDBJ whole genome shotgun (WGS) entry which is preliminary data.</text>
</comment>
<dbReference type="OrthoDB" id="2289822at2759"/>
<name>A0A9W8DLV5_9FUNG</name>
<evidence type="ECO:0000313" key="2">
    <source>
        <dbReference type="Proteomes" id="UP001150538"/>
    </source>
</evidence>
<dbReference type="AlphaFoldDB" id="A0A9W8DLV5"/>
<accession>A0A9W8DLV5</accession>
<feature type="non-terminal residue" evidence="1">
    <location>
        <position position="282"/>
    </location>
</feature>
<organism evidence="1 2">
    <name type="scientific">Mycoemilia scoparia</name>
    <dbReference type="NCBI Taxonomy" id="417184"/>
    <lineage>
        <taxon>Eukaryota</taxon>
        <taxon>Fungi</taxon>
        <taxon>Fungi incertae sedis</taxon>
        <taxon>Zoopagomycota</taxon>
        <taxon>Kickxellomycotina</taxon>
        <taxon>Kickxellomycetes</taxon>
        <taxon>Kickxellales</taxon>
        <taxon>Kickxellaceae</taxon>
        <taxon>Mycoemilia</taxon>
    </lineage>
</organism>
<protein>
    <submittedName>
        <fullName evidence="1">Uncharacterized protein</fullName>
    </submittedName>
</protein>
<proteinExistence type="predicted"/>
<sequence length="282" mass="32298">MPLDTIMNRTKNELEKGDKEYSLNGPCICRGFKMFDGPLFFALDEMHLIGYGISKSIWKMVVGSYGKKLLFLDNTTCKEISKIISNSKSSIPTTFHGYEKNINNQSGYLRAVDWIDFLLHVVLTIVVGLMDNIEDCMALMCLVKACSLIQKWHITEKEIDIVEKLIRKWNSHLKLRHDQEKVDISLFTISHHYLTHVPEIIRHYGPLRNYSSRSLERTIGEYSDHFKSKSKPGPHAGNILHRISMMNSYNRKSIDIGNNEEYIGASKIIGSQDICTLGLTEI</sequence>
<keyword evidence="2" id="KW-1185">Reference proteome</keyword>
<dbReference type="EMBL" id="JANBPU010000741">
    <property type="protein sequence ID" value="KAJ1909490.1"/>
    <property type="molecule type" value="Genomic_DNA"/>
</dbReference>
<reference evidence="1" key="1">
    <citation type="submission" date="2022-07" db="EMBL/GenBank/DDBJ databases">
        <title>Phylogenomic reconstructions and comparative analyses of Kickxellomycotina fungi.</title>
        <authorList>
            <person name="Reynolds N.K."/>
            <person name="Stajich J.E."/>
            <person name="Barry K."/>
            <person name="Grigoriev I.V."/>
            <person name="Crous P."/>
            <person name="Smith M.E."/>
        </authorList>
    </citation>
    <scope>NUCLEOTIDE SEQUENCE</scope>
    <source>
        <strain evidence="1">NBRC 100468</strain>
    </source>
</reference>
<evidence type="ECO:0000313" key="1">
    <source>
        <dbReference type="EMBL" id="KAJ1909490.1"/>
    </source>
</evidence>